<comment type="caution">
    <text evidence="2">The sequence shown here is derived from an EMBL/GenBank/DDBJ whole genome shotgun (WGS) entry which is preliminary data.</text>
</comment>
<dbReference type="SUPFAM" id="SSF47413">
    <property type="entry name" value="lambda repressor-like DNA-binding domains"/>
    <property type="match status" value="1"/>
</dbReference>
<dbReference type="PROSITE" id="PS50943">
    <property type="entry name" value="HTH_CROC1"/>
    <property type="match status" value="1"/>
</dbReference>
<evidence type="ECO:0000259" key="1">
    <source>
        <dbReference type="PROSITE" id="PS50943"/>
    </source>
</evidence>
<organism evidence="2 3">
    <name type="scientific">Actinokineospora auranticolor</name>
    <dbReference type="NCBI Taxonomy" id="155976"/>
    <lineage>
        <taxon>Bacteria</taxon>
        <taxon>Bacillati</taxon>
        <taxon>Actinomycetota</taxon>
        <taxon>Actinomycetes</taxon>
        <taxon>Pseudonocardiales</taxon>
        <taxon>Pseudonocardiaceae</taxon>
        <taxon>Actinokineospora</taxon>
    </lineage>
</organism>
<dbReference type="Proteomes" id="UP000239203">
    <property type="component" value="Unassembled WGS sequence"/>
</dbReference>
<dbReference type="Pfam" id="PF13560">
    <property type="entry name" value="HTH_31"/>
    <property type="match status" value="1"/>
</dbReference>
<sequence length="271" mass="30014">MAAVIDEQVKAPVCRVSRTPKAVALGWALRKARRAGGWSLREFAHLINRDMPTLSRWETGHRTPRSEQVAHFLGALGVCGGQFADTLALATDTSAPHWIATTEAERRHQDAVYLEFEQAADHLTFIAPQIIPDLFRLPDKELRQRQEILTRHQPATVGLFVGHTALQQASDDQLRHLAALSARPNIELRVVAAPPPAFDSRRTLLDSCDLRFAISGPPPFAMWSHRPGDIAIHDRDIRAIRDKALSPRVSVGAIANIVDRRQRSAVGVGQL</sequence>
<feature type="domain" description="HTH cro/C1-type" evidence="1">
    <location>
        <begin position="29"/>
        <end position="83"/>
    </location>
</feature>
<name>A0A2S6GS44_9PSEU</name>
<protein>
    <submittedName>
        <fullName evidence="2">Helix-turn-helix protein</fullName>
    </submittedName>
</protein>
<dbReference type="CDD" id="cd00093">
    <property type="entry name" value="HTH_XRE"/>
    <property type="match status" value="1"/>
</dbReference>
<gene>
    <name evidence="2" type="ORF">CLV40_106301</name>
</gene>
<dbReference type="Gene3D" id="1.10.260.40">
    <property type="entry name" value="lambda repressor-like DNA-binding domains"/>
    <property type="match status" value="1"/>
</dbReference>
<dbReference type="RefSeq" id="WP_181043492.1">
    <property type="nucleotide sequence ID" value="NZ_CP154825.1"/>
</dbReference>
<reference evidence="2 3" key="1">
    <citation type="submission" date="2018-02" db="EMBL/GenBank/DDBJ databases">
        <title>Genomic Encyclopedia of Archaeal and Bacterial Type Strains, Phase II (KMG-II): from individual species to whole genera.</title>
        <authorList>
            <person name="Goeker M."/>
        </authorList>
    </citation>
    <scope>NUCLEOTIDE SEQUENCE [LARGE SCALE GENOMIC DNA]</scope>
    <source>
        <strain evidence="2 3">YU 961-1</strain>
    </source>
</reference>
<accession>A0A2S6GS44</accession>
<dbReference type="InterPro" id="IPR043917">
    <property type="entry name" value="DUF5753"/>
</dbReference>
<dbReference type="EMBL" id="PTIX01000006">
    <property type="protein sequence ID" value="PPK68068.1"/>
    <property type="molecule type" value="Genomic_DNA"/>
</dbReference>
<evidence type="ECO:0000313" key="2">
    <source>
        <dbReference type="EMBL" id="PPK68068.1"/>
    </source>
</evidence>
<evidence type="ECO:0000313" key="3">
    <source>
        <dbReference type="Proteomes" id="UP000239203"/>
    </source>
</evidence>
<dbReference type="InterPro" id="IPR001387">
    <property type="entry name" value="Cro/C1-type_HTH"/>
</dbReference>
<dbReference type="Pfam" id="PF19054">
    <property type="entry name" value="DUF5753"/>
    <property type="match status" value="1"/>
</dbReference>
<dbReference type="GO" id="GO:0003677">
    <property type="term" value="F:DNA binding"/>
    <property type="evidence" value="ECO:0007669"/>
    <property type="project" value="InterPro"/>
</dbReference>
<proteinExistence type="predicted"/>
<dbReference type="SMART" id="SM00530">
    <property type="entry name" value="HTH_XRE"/>
    <property type="match status" value="1"/>
</dbReference>
<dbReference type="InterPro" id="IPR010982">
    <property type="entry name" value="Lambda_DNA-bd_dom_sf"/>
</dbReference>
<dbReference type="AlphaFoldDB" id="A0A2S6GS44"/>
<keyword evidence="3" id="KW-1185">Reference proteome</keyword>